<name>A0A392QWX6_9FABA</name>
<dbReference type="AlphaFoldDB" id="A0A392QWX6"/>
<keyword evidence="2" id="KW-0413">Isomerase</keyword>
<protein>
    <submittedName>
        <fullName evidence="2">Peptidyl-prolyl cis-trans isomerase-like protein</fullName>
    </submittedName>
</protein>
<organism evidence="2 3">
    <name type="scientific">Trifolium medium</name>
    <dbReference type="NCBI Taxonomy" id="97028"/>
    <lineage>
        <taxon>Eukaryota</taxon>
        <taxon>Viridiplantae</taxon>
        <taxon>Streptophyta</taxon>
        <taxon>Embryophyta</taxon>
        <taxon>Tracheophyta</taxon>
        <taxon>Spermatophyta</taxon>
        <taxon>Magnoliopsida</taxon>
        <taxon>eudicotyledons</taxon>
        <taxon>Gunneridae</taxon>
        <taxon>Pentapetalae</taxon>
        <taxon>rosids</taxon>
        <taxon>fabids</taxon>
        <taxon>Fabales</taxon>
        <taxon>Fabaceae</taxon>
        <taxon>Papilionoideae</taxon>
        <taxon>50 kb inversion clade</taxon>
        <taxon>NPAAA clade</taxon>
        <taxon>Hologalegina</taxon>
        <taxon>IRL clade</taxon>
        <taxon>Trifolieae</taxon>
        <taxon>Trifolium</taxon>
    </lineage>
</organism>
<feature type="compositionally biased region" description="Basic and acidic residues" evidence="1">
    <location>
        <begin position="1"/>
        <end position="20"/>
    </location>
</feature>
<dbReference type="EMBL" id="LXQA010166427">
    <property type="protein sequence ID" value="MCI28537.1"/>
    <property type="molecule type" value="Genomic_DNA"/>
</dbReference>
<comment type="caution">
    <text evidence="2">The sequence shown here is derived from an EMBL/GenBank/DDBJ whole genome shotgun (WGS) entry which is preliminary data.</text>
</comment>
<accession>A0A392QWX6</accession>
<proteinExistence type="predicted"/>
<feature type="non-terminal residue" evidence="2">
    <location>
        <position position="1"/>
    </location>
</feature>
<keyword evidence="3" id="KW-1185">Reference proteome</keyword>
<evidence type="ECO:0000256" key="1">
    <source>
        <dbReference type="SAM" id="MobiDB-lite"/>
    </source>
</evidence>
<dbReference type="GO" id="GO:0016853">
    <property type="term" value="F:isomerase activity"/>
    <property type="evidence" value="ECO:0007669"/>
    <property type="project" value="UniProtKB-KW"/>
</dbReference>
<dbReference type="Proteomes" id="UP000265520">
    <property type="component" value="Unassembled WGS sequence"/>
</dbReference>
<sequence>SLVRMENFEDHSRSRGRSDQEMAGSNNGDRYANRSRGLEGNGDDKAIWIRGMTEIIGRELKTVEGKM</sequence>
<evidence type="ECO:0000313" key="2">
    <source>
        <dbReference type="EMBL" id="MCI28537.1"/>
    </source>
</evidence>
<evidence type="ECO:0000313" key="3">
    <source>
        <dbReference type="Proteomes" id="UP000265520"/>
    </source>
</evidence>
<reference evidence="2 3" key="1">
    <citation type="journal article" date="2018" name="Front. Plant Sci.">
        <title>Red Clover (Trifolium pratense) and Zigzag Clover (T. medium) - A Picture of Genomic Similarities and Differences.</title>
        <authorList>
            <person name="Dluhosova J."/>
            <person name="Istvanek J."/>
            <person name="Nedelnik J."/>
            <person name="Repkova J."/>
        </authorList>
    </citation>
    <scope>NUCLEOTIDE SEQUENCE [LARGE SCALE GENOMIC DNA]</scope>
    <source>
        <strain evidence="3">cv. 10/8</strain>
        <tissue evidence="2">Leaf</tissue>
    </source>
</reference>
<feature type="region of interest" description="Disordered" evidence="1">
    <location>
        <begin position="1"/>
        <end position="43"/>
    </location>
</feature>